<reference evidence="2" key="2">
    <citation type="submission" date="2020-09" db="EMBL/GenBank/DDBJ databases">
        <authorList>
            <person name="Sun Q."/>
            <person name="Zhou Y."/>
        </authorList>
    </citation>
    <scope>NUCLEOTIDE SEQUENCE</scope>
    <source>
        <strain evidence="2">CGMCC 1.12408</strain>
    </source>
</reference>
<dbReference type="Proteomes" id="UP000613512">
    <property type="component" value="Unassembled WGS sequence"/>
</dbReference>
<reference evidence="2" key="1">
    <citation type="journal article" date="2014" name="Int. J. Syst. Evol. Microbiol.">
        <title>Complete genome sequence of Corynebacterium casei LMG S-19264T (=DSM 44701T), isolated from a smear-ripened cheese.</title>
        <authorList>
            <consortium name="US DOE Joint Genome Institute (JGI-PGF)"/>
            <person name="Walter F."/>
            <person name="Albersmeier A."/>
            <person name="Kalinowski J."/>
            <person name="Ruckert C."/>
        </authorList>
    </citation>
    <scope>NUCLEOTIDE SEQUENCE</scope>
    <source>
        <strain evidence="2">CGMCC 1.12408</strain>
    </source>
</reference>
<proteinExistence type="predicted"/>
<dbReference type="AlphaFoldDB" id="A0A916RRR7"/>
<sequence>MLAICIPIFYFFSNFRYAMSIFAFVFLFTIIIFVVIIANPHLTLENNFASFVLNVISIQPIAIPLLFAAFTLYISYRISLYRFTRKDIQ</sequence>
<keyword evidence="1" id="KW-0812">Transmembrane</keyword>
<protein>
    <submittedName>
        <fullName evidence="2">Uncharacterized protein</fullName>
    </submittedName>
</protein>
<comment type="caution">
    <text evidence="2">The sequence shown here is derived from an EMBL/GenBank/DDBJ whole genome shotgun (WGS) entry which is preliminary data.</text>
</comment>
<dbReference type="RefSeq" id="WP_188383368.1">
    <property type="nucleotide sequence ID" value="NZ_BMEY01000003.1"/>
</dbReference>
<evidence type="ECO:0000313" key="3">
    <source>
        <dbReference type="Proteomes" id="UP000613512"/>
    </source>
</evidence>
<feature type="transmembrane region" description="Helical" evidence="1">
    <location>
        <begin position="21"/>
        <end position="39"/>
    </location>
</feature>
<feature type="transmembrane region" description="Helical" evidence="1">
    <location>
        <begin position="51"/>
        <end position="76"/>
    </location>
</feature>
<accession>A0A916RRR7</accession>
<evidence type="ECO:0000313" key="2">
    <source>
        <dbReference type="EMBL" id="GGA66294.1"/>
    </source>
</evidence>
<keyword evidence="1" id="KW-1133">Transmembrane helix</keyword>
<keyword evidence="1" id="KW-0472">Membrane</keyword>
<gene>
    <name evidence="2" type="ORF">GCM10008025_07640</name>
</gene>
<keyword evidence="3" id="KW-1185">Reference proteome</keyword>
<name>A0A916RRR7_9BACI</name>
<evidence type="ECO:0000256" key="1">
    <source>
        <dbReference type="SAM" id="Phobius"/>
    </source>
</evidence>
<dbReference type="EMBL" id="BMEY01000003">
    <property type="protein sequence ID" value="GGA66294.1"/>
    <property type="molecule type" value="Genomic_DNA"/>
</dbReference>
<organism evidence="2 3">
    <name type="scientific">Ornithinibacillus halotolerans</name>
    <dbReference type="NCBI Taxonomy" id="1274357"/>
    <lineage>
        <taxon>Bacteria</taxon>
        <taxon>Bacillati</taxon>
        <taxon>Bacillota</taxon>
        <taxon>Bacilli</taxon>
        <taxon>Bacillales</taxon>
        <taxon>Bacillaceae</taxon>
        <taxon>Ornithinibacillus</taxon>
    </lineage>
</organism>